<protein>
    <recommendedName>
        <fullName evidence="4 5">Large ribosomal subunit protein bL33</fullName>
    </recommendedName>
</protein>
<evidence type="ECO:0000313" key="7">
    <source>
        <dbReference type="Proteomes" id="UP000198553"/>
    </source>
</evidence>
<dbReference type="NCBIfam" id="TIGR01023">
    <property type="entry name" value="rpmG_bact"/>
    <property type="match status" value="1"/>
</dbReference>
<evidence type="ECO:0000256" key="2">
    <source>
        <dbReference type="ARBA" id="ARBA00022980"/>
    </source>
</evidence>
<dbReference type="Pfam" id="PF00471">
    <property type="entry name" value="Ribosomal_L33"/>
    <property type="match status" value="1"/>
</dbReference>
<dbReference type="NCBIfam" id="NF001860">
    <property type="entry name" value="PRK00595.1"/>
    <property type="match status" value="1"/>
</dbReference>
<keyword evidence="2 5" id="KW-0689">Ribosomal protein</keyword>
<dbReference type="GO" id="GO:0005840">
    <property type="term" value="C:ribosome"/>
    <property type="evidence" value="ECO:0007669"/>
    <property type="project" value="UniProtKB-KW"/>
</dbReference>
<name>A0A1H8J278_9BACI</name>
<dbReference type="STRING" id="930146.SAMN05192533_11961"/>
<reference evidence="7" key="1">
    <citation type="submission" date="2016-10" db="EMBL/GenBank/DDBJ databases">
        <authorList>
            <person name="Varghese N."/>
            <person name="Submissions S."/>
        </authorList>
    </citation>
    <scope>NUCLEOTIDE SEQUENCE [LARGE SCALE GENOMIC DNA]</scope>
    <source>
        <strain evidence="7">B48,IBRC-M 10115,DSM 25386,CECT 8001</strain>
    </source>
</reference>
<organism evidence="6 7">
    <name type="scientific">Mesobacillus persicus</name>
    <dbReference type="NCBI Taxonomy" id="930146"/>
    <lineage>
        <taxon>Bacteria</taxon>
        <taxon>Bacillati</taxon>
        <taxon>Bacillota</taxon>
        <taxon>Bacilli</taxon>
        <taxon>Bacillales</taxon>
        <taxon>Bacillaceae</taxon>
        <taxon>Mesobacillus</taxon>
    </lineage>
</organism>
<dbReference type="GO" id="GO:0006412">
    <property type="term" value="P:translation"/>
    <property type="evidence" value="ECO:0007669"/>
    <property type="project" value="UniProtKB-UniRule"/>
</dbReference>
<dbReference type="GO" id="GO:0005737">
    <property type="term" value="C:cytoplasm"/>
    <property type="evidence" value="ECO:0007669"/>
    <property type="project" value="UniProtKB-ARBA"/>
</dbReference>
<comment type="similarity">
    <text evidence="1 5">Belongs to the bacterial ribosomal protein bL33 family.</text>
</comment>
<dbReference type="HAMAP" id="MF_00294">
    <property type="entry name" value="Ribosomal_bL33"/>
    <property type="match status" value="1"/>
</dbReference>
<sequence>MKNKITLACAECGTRNYTTTSSSENQTERRELKKFCKNCNAHTVHRETK</sequence>
<dbReference type="NCBIfam" id="NF001764">
    <property type="entry name" value="PRK00504.1"/>
    <property type="match status" value="1"/>
</dbReference>
<dbReference type="GO" id="GO:0003735">
    <property type="term" value="F:structural constituent of ribosome"/>
    <property type="evidence" value="ECO:0007669"/>
    <property type="project" value="InterPro"/>
</dbReference>
<evidence type="ECO:0000256" key="4">
    <source>
        <dbReference type="ARBA" id="ARBA00035176"/>
    </source>
</evidence>
<dbReference type="GO" id="GO:1990904">
    <property type="term" value="C:ribonucleoprotein complex"/>
    <property type="evidence" value="ECO:0007669"/>
    <property type="project" value="UniProtKB-KW"/>
</dbReference>
<keyword evidence="3 5" id="KW-0687">Ribonucleoprotein</keyword>
<dbReference type="InterPro" id="IPR001705">
    <property type="entry name" value="Ribosomal_bL33"/>
</dbReference>
<proteinExistence type="inferred from homology"/>
<dbReference type="InterPro" id="IPR011332">
    <property type="entry name" value="Ribosomal_zn-bd"/>
</dbReference>
<keyword evidence="7" id="KW-1185">Reference proteome</keyword>
<gene>
    <name evidence="5" type="primary">rpmG</name>
    <name evidence="6" type="ORF">SAMN05192533_11961</name>
</gene>
<dbReference type="SUPFAM" id="SSF57829">
    <property type="entry name" value="Zn-binding ribosomal proteins"/>
    <property type="match status" value="1"/>
</dbReference>
<dbReference type="EMBL" id="FOBW01000019">
    <property type="protein sequence ID" value="SEN74924.1"/>
    <property type="molecule type" value="Genomic_DNA"/>
</dbReference>
<evidence type="ECO:0000313" key="6">
    <source>
        <dbReference type="EMBL" id="SEN74924.1"/>
    </source>
</evidence>
<dbReference type="Proteomes" id="UP000198553">
    <property type="component" value="Unassembled WGS sequence"/>
</dbReference>
<dbReference type="Gene3D" id="2.20.28.120">
    <property type="entry name" value="Ribosomal protein L33"/>
    <property type="match status" value="1"/>
</dbReference>
<evidence type="ECO:0000256" key="1">
    <source>
        <dbReference type="ARBA" id="ARBA00007596"/>
    </source>
</evidence>
<evidence type="ECO:0000256" key="5">
    <source>
        <dbReference type="HAMAP-Rule" id="MF_00294"/>
    </source>
</evidence>
<accession>A0A1H8J278</accession>
<dbReference type="AlphaFoldDB" id="A0A1H8J278"/>
<dbReference type="InterPro" id="IPR038584">
    <property type="entry name" value="Ribosomal_bL33_sf"/>
</dbReference>
<dbReference type="OrthoDB" id="9801333at2"/>
<evidence type="ECO:0000256" key="3">
    <source>
        <dbReference type="ARBA" id="ARBA00023274"/>
    </source>
</evidence>
<dbReference type="RefSeq" id="WP_090749706.1">
    <property type="nucleotide sequence ID" value="NZ_FOBW01000019.1"/>
</dbReference>